<accession>A0A9P9L8L1</accession>
<dbReference type="OrthoDB" id="5121955at2759"/>
<dbReference type="CDD" id="cd12148">
    <property type="entry name" value="fungal_TF_MHR"/>
    <property type="match status" value="1"/>
</dbReference>
<feature type="transmembrane region" description="Helical" evidence="2">
    <location>
        <begin position="363"/>
        <end position="385"/>
    </location>
</feature>
<reference evidence="4" key="1">
    <citation type="journal article" date="2021" name="Nat. Commun.">
        <title>Genetic determinants of endophytism in the Arabidopsis root mycobiome.</title>
        <authorList>
            <person name="Mesny F."/>
            <person name="Miyauchi S."/>
            <person name="Thiergart T."/>
            <person name="Pickel B."/>
            <person name="Atanasova L."/>
            <person name="Karlsson M."/>
            <person name="Huettel B."/>
            <person name="Barry K.W."/>
            <person name="Haridas S."/>
            <person name="Chen C."/>
            <person name="Bauer D."/>
            <person name="Andreopoulos W."/>
            <person name="Pangilinan J."/>
            <person name="LaButti K."/>
            <person name="Riley R."/>
            <person name="Lipzen A."/>
            <person name="Clum A."/>
            <person name="Drula E."/>
            <person name="Henrissat B."/>
            <person name="Kohler A."/>
            <person name="Grigoriev I.V."/>
            <person name="Martin F.M."/>
            <person name="Hacquard S."/>
        </authorList>
    </citation>
    <scope>NUCLEOTIDE SEQUENCE</scope>
    <source>
        <strain evidence="4">FSSC 5 MPI-SDFR-AT-0091</strain>
    </source>
</reference>
<proteinExistence type="predicted"/>
<name>A0A9P9L8L1_FUSSL</name>
<keyword evidence="5" id="KW-1185">Reference proteome</keyword>
<dbReference type="PANTHER" id="PTHR47425">
    <property type="entry name" value="FARB-RELATED"/>
    <property type="match status" value="1"/>
</dbReference>
<evidence type="ECO:0000256" key="1">
    <source>
        <dbReference type="ARBA" id="ARBA00023242"/>
    </source>
</evidence>
<keyword evidence="2" id="KW-0472">Membrane</keyword>
<dbReference type="GO" id="GO:0008270">
    <property type="term" value="F:zinc ion binding"/>
    <property type="evidence" value="ECO:0007669"/>
    <property type="project" value="InterPro"/>
</dbReference>
<keyword evidence="2" id="KW-1133">Transmembrane helix</keyword>
<gene>
    <name evidence="4" type="ORF">B0J15DRAFT_383272</name>
</gene>
<dbReference type="InterPro" id="IPR052761">
    <property type="entry name" value="Fungal_Detox/Toxin_TFs"/>
</dbReference>
<feature type="domain" description="Xylanolytic transcriptional activator regulatory" evidence="3">
    <location>
        <begin position="73"/>
        <end position="336"/>
    </location>
</feature>
<dbReference type="InterPro" id="IPR007219">
    <property type="entry name" value="XnlR_reg_dom"/>
</dbReference>
<dbReference type="PANTHER" id="PTHR47425:SF2">
    <property type="entry name" value="FARB-RELATED"/>
    <property type="match status" value="1"/>
</dbReference>
<evidence type="ECO:0000259" key="3">
    <source>
        <dbReference type="Pfam" id="PF04082"/>
    </source>
</evidence>
<dbReference type="GO" id="GO:0003677">
    <property type="term" value="F:DNA binding"/>
    <property type="evidence" value="ECO:0007669"/>
    <property type="project" value="InterPro"/>
</dbReference>
<dbReference type="Proteomes" id="UP000736672">
    <property type="component" value="Unassembled WGS sequence"/>
</dbReference>
<feature type="transmembrane region" description="Helical" evidence="2">
    <location>
        <begin position="283"/>
        <end position="305"/>
    </location>
</feature>
<dbReference type="EMBL" id="JAGTJS010000001">
    <property type="protein sequence ID" value="KAH7276238.1"/>
    <property type="molecule type" value="Genomic_DNA"/>
</dbReference>
<sequence>MPRLGGQLRTRSDSGSAHQRKRLNYGSATVLYSHYRYLTIGNLYNIPHQDLSYLEAQGCLHVPTRPILDNFVEQYFSHVHVFIPLLNEGNFWDMYSQRENAASDDKISLLLFHAMLFASCNFVPLETIQTLGFSSIRTARAEYYRRTKLLFDLETETTSLPLAQSALLLMGWVPPSNAALSPHKTWLSRAIQHARSCNADRHAEVFELPMSATPAERKHHNDLRRLWWCCVILDRISPLCTRFSLHITHDRFDFKYSARLGTADLQDEIYRSSIFTPATKRRLIALFSTYLEFAIILTDVLSLTFPFEDSVRSPGESLEDEDINITKCDASLKTWYARAAAEYPPCEGDYQDLPDKKQGGAKAMILFTNLMYIYYHTAVIALCHYKILHQSLASTQTGTEIGEVGNSTQLDASRCELEDSMGRVTKFFGLLTRCRLARWLPISAVACIAMPLTLHVISARLSSLNKELAFDFPISGSDSASTSSQQRLDVLSETMTAFVPQYDGVEWIKETARHVANLAQTDRLSLSQPGQTSITDWSQILTSQPNTYLRMIWTVDLCISKGRLPEKHDFPSWLLGQLTSSSSTLVQQQEQLSAATKPTARGGSVNCDIEQILGLVPQTAEYGPSGRLLDEESDDSGNDWAHGGYAGRTGWNFLGTLQE</sequence>
<dbReference type="GO" id="GO:0006351">
    <property type="term" value="P:DNA-templated transcription"/>
    <property type="evidence" value="ECO:0007669"/>
    <property type="project" value="InterPro"/>
</dbReference>
<evidence type="ECO:0000256" key="2">
    <source>
        <dbReference type="SAM" id="Phobius"/>
    </source>
</evidence>
<dbReference type="AlphaFoldDB" id="A0A9P9L8L1"/>
<feature type="transmembrane region" description="Helical" evidence="2">
    <location>
        <begin position="436"/>
        <end position="457"/>
    </location>
</feature>
<evidence type="ECO:0000313" key="5">
    <source>
        <dbReference type="Proteomes" id="UP000736672"/>
    </source>
</evidence>
<dbReference type="Pfam" id="PF04082">
    <property type="entry name" value="Fungal_trans"/>
    <property type="match status" value="1"/>
</dbReference>
<keyword evidence="1" id="KW-0539">Nucleus</keyword>
<organism evidence="4 5">
    <name type="scientific">Fusarium solani</name>
    <name type="common">Filamentous fungus</name>
    <dbReference type="NCBI Taxonomy" id="169388"/>
    <lineage>
        <taxon>Eukaryota</taxon>
        <taxon>Fungi</taxon>
        <taxon>Dikarya</taxon>
        <taxon>Ascomycota</taxon>
        <taxon>Pezizomycotina</taxon>
        <taxon>Sordariomycetes</taxon>
        <taxon>Hypocreomycetidae</taxon>
        <taxon>Hypocreales</taxon>
        <taxon>Nectriaceae</taxon>
        <taxon>Fusarium</taxon>
        <taxon>Fusarium solani species complex</taxon>
    </lineage>
</organism>
<protein>
    <recommendedName>
        <fullName evidence="3">Xylanolytic transcriptional activator regulatory domain-containing protein</fullName>
    </recommendedName>
</protein>
<comment type="caution">
    <text evidence="4">The sequence shown here is derived from an EMBL/GenBank/DDBJ whole genome shotgun (WGS) entry which is preliminary data.</text>
</comment>
<evidence type="ECO:0000313" key="4">
    <source>
        <dbReference type="EMBL" id="KAH7276238.1"/>
    </source>
</evidence>
<keyword evidence="2" id="KW-0812">Transmembrane</keyword>